<dbReference type="EMBL" id="JXUW01000028">
    <property type="protein sequence ID" value="KJE75815.1"/>
    <property type="molecule type" value="Genomic_DNA"/>
</dbReference>
<protein>
    <submittedName>
        <fullName evidence="7">Putrescine importer PuuP</fullName>
    </submittedName>
</protein>
<evidence type="ECO:0000256" key="1">
    <source>
        <dbReference type="ARBA" id="ARBA00004651"/>
    </source>
</evidence>
<dbReference type="Proteomes" id="UP000032336">
    <property type="component" value="Unassembled WGS sequence"/>
</dbReference>
<accession>A0A0D8FRC7</accession>
<feature type="transmembrane region" description="Helical" evidence="6">
    <location>
        <begin position="292"/>
        <end position="313"/>
    </location>
</feature>
<keyword evidence="8" id="KW-1185">Reference proteome</keyword>
<feature type="transmembrane region" description="Helical" evidence="6">
    <location>
        <begin position="203"/>
        <end position="227"/>
    </location>
</feature>
<dbReference type="PIRSF" id="PIRSF006060">
    <property type="entry name" value="AA_transporter"/>
    <property type="match status" value="1"/>
</dbReference>
<keyword evidence="3 6" id="KW-0812">Transmembrane</keyword>
<comment type="caution">
    <text evidence="7">The sequence shown here is derived from an EMBL/GenBank/DDBJ whole genome shotgun (WGS) entry which is preliminary data.</text>
</comment>
<sequence length="485" mass="51075">MDTVEHAPETSGGRQGGGHSLRRGALSLLDSSVMGVAGVAPAYSIAASTAVLIGAVSVGGPAALLYCGIAMFGIVWAFNYLGRSETNAGASYAWVRRALHPVLGYIAGWALVASALIFMVAGAYPAGSTLLGLFSNSAANNVTAVTIVGSIVFLIMIAAVIAGVTITARIQVIMSSIELVILVVFAVLMLVHGHDVRNFSWSWFSPSVFHSSSVFFGGALVAAFYYWGWDVTANLNEETKEAKVTPGLGGIIGVIVVFVLFEVFTIGTNMVLTNKIIANNAGDVLLVLGQTVWHGLGGKLLVVAVVLSTVATLETTIIQVTRTMFSMGRDGTLPRALGVTHATRKTPVTATVVVAVISLGLFIASNYIGSIGTVLTDAINAIGLQIAIYYALAGFSVVILYRKKIFTGANYFFFAGLWPLVGAVFMAVMFEQTIPGLNAATLIVGLGSMALGLIPMIIYWVKGRPYFKMPTAEERDIDYEPALAD</sequence>
<dbReference type="PANTHER" id="PTHR42770:SF7">
    <property type="entry name" value="MEMBRANE PROTEIN"/>
    <property type="match status" value="1"/>
</dbReference>
<name>A0A0D8FRC7_9ACTN</name>
<dbReference type="RefSeq" id="WP_236684649.1">
    <property type="nucleotide sequence ID" value="NZ_JQKF01000027.1"/>
</dbReference>
<dbReference type="Pfam" id="PF13520">
    <property type="entry name" value="AA_permease_2"/>
    <property type="match status" value="1"/>
</dbReference>
<keyword evidence="5 6" id="KW-0472">Membrane</keyword>
<feature type="transmembrane region" description="Helical" evidence="6">
    <location>
        <begin position="348"/>
        <end position="369"/>
    </location>
</feature>
<comment type="subcellular location">
    <subcellularLocation>
        <location evidence="1">Cell membrane</location>
        <topology evidence="1">Multi-pass membrane protein</topology>
    </subcellularLocation>
</comment>
<proteinExistence type="predicted"/>
<dbReference type="eggNOG" id="COG0531">
    <property type="taxonomic scope" value="Bacteria"/>
</dbReference>
<dbReference type="GO" id="GO:0022857">
    <property type="term" value="F:transmembrane transporter activity"/>
    <property type="evidence" value="ECO:0007669"/>
    <property type="project" value="InterPro"/>
</dbReference>
<dbReference type="PATRIC" id="fig|1121877.4.peg.2730"/>
<dbReference type="Gene3D" id="1.20.1740.10">
    <property type="entry name" value="Amino acid/polyamine transporter I"/>
    <property type="match status" value="1"/>
</dbReference>
<reference evidence="7 8" key="1">
    <citation type="submission" date="2015-01" db="EMBL/GenBank/DDBJ databases">
        <title>Draft genome of the acidophilic iron oxidizer Ferrimicrobium acidiphilum strain T23.</title>
        <authorList>
            <person name="Poehlein A."/>
            <person name="Eisen S."/>
            <person name="Schloemann M."/>
            <person name="Johnson B.D."/>
            <person name="Daniel R."/>
            <person name="Muehling M."/>
        </authorList>
    </citation>
    <scope>NUCLEOTIDE SEQUENCE [LARGE SCALE GENOMIC DNA]</scope>
    <source>
        <strain evidence="7 8">T23</strain>
    </source>
</reference>
<evidence type="ECO:0000256" key="6">
    <source>
        <dbReference type="SAM" id="Phobius"/>
    </source>
</evidence>
<feature type="transmembrane region" description="Helical" evidence="6">
    <location>
        <begin position="248"/>
        <end position="272"/>
    </location>
</feature>
<organism evidence="7 8">
    <name type="scientific">Ferrimicrobium acidiphilum DSM 19497</name>
    <dbReference type="NCBI Taxonomy" id="1121877"/>
    <lineage>
        <taxon>Bacteria</taxon>
        <taxon>Bacillati</taxon>
        <taxon>Actinomycetota</taxon>
        <taxon>Acidimicrobiia</taxon>
        <taxon>Acidimicrobiales</taxon>
        <taxon>Acidimicrobiaceae</taxon>
        <taxon>Ferrimicrobium</taxon>
    </lineage>
</organism>
<gene>
    <name evidence="7" type="primary">puuP4</name>
    <name evidence="7" type="ORF">FEAC_24460</name>
</gene>
<dbReference type="STRING" id="1121877.FEAC_24460"/>
<feature type="transmembrane region" description="Helical" evidence="6">
    <location>
        <begin position="436"/>
        <end position="461"/>
    </location>
</feature>
<dbReference type="GeneID" id="78373476"/>
<feature type="transmembrane region" description="Helical" evidence="6">
    <location>
        <begin position="62"/>
        <end position="81"/>
    </location>
</feature>
<feature type="transmembrane region" description="Helical" evidence="6">
    <location>
        <begin position="172"/>
        <end position="191"/>
    </location>
</feature>
<feature type="transmembrane region" description="Helical" evidence="6">
    <location>
        <begin position="102"/>
        <end position="124"/>
    </location>
</feature>
<evidence type="ECO:0000256" key="5">
    <source>
        <dbReference type="ARBA" id="ARBA00023136"/>
    </source>
</evidence>
<evidence type="ECO:0000256" key="4">
    <source>
        <dbReference type="ARBA" id="ARBA00022989"/>
    </source>
</evidence>
<evidence type="ECO:0000313" key="8">
    <source>
        <dbReference type="Proteomes" id="UP000032336"/>
    </source>
</evidence>
<feature type="transmembrane region" description="Helical" evidence="6">
    <location>
        <begin position="144"/>
        <end position="165"/>
    </location>
</feature>
<evidence type="ECO:0000256" key="2">
    <source>
        <dbReference type="ARBA" id="ARBA00022475"/>
    </source>
</evidence>
<feature type="transmembrane region" description="Helical" evidence="6">
    <location>
        <begin position="408"/>
        <end position="430"/>
    </location>
</feature>
<dbReference type="InterPro" id="IPR050367">
    <property type="entry name" value="APC_superfamily"/>
</dbReference>
<feature type="transmembrane region" description="Helical" evidence="6">
    <location>
        <begin position="32"/>
        <end position="56"/>
    </location>
</feature>
<evidence type="ECO:0000313" key="7">
    <source>
        <dbReference type="EMBL" id="KJE75815.1"/>
    </source>
</evidence>
<keyword evidence="2" id="KW-1003">Cell membrane</keyword>
<dbReference type="GO" id="GO:0005886">
    <property type="term" value="C:plasma membrane"/>
    <property type="evidence" value="ECO:0007669"/>
    <property type="project" value="UniProtKB-SubCell"/>
</dbReference>
<dbReference type="InterPro" id="IPR002293">
    <property type="entry name" value="AA/rel_permease1"/>
</dbReference>
<keyword evidence="4 6" id="KW-1133">Transmembrane helix</keyword>
<dbReference type="PANTHER" id="PTHR42770">
    <property type="entry name" value="AMINO ACID TRANSPORTER-RELATED"/>
    <property type="match status" value="1"/>
</dbReference>
<feature type="transmembrane region" description="Helical" evidence="6">
    <location>
        <begin position="381"/>
        <end position="401"/>
    </location>
</feature>
<evidence type="ECO:0000256" key="3">
    <source>
        <dbReference type="ARBA" id="ARBA00022692"/>
    </source>
</evidence>
<dbReference type="AlphaFoldDB" id="A0A0D8FRC7"/>